<dbReference type="AlphaFoldDB" id="S9PHC2"/>
<sequence length="62" mass="6830">MKQENPGLFSGSKKSSSEGKTHECSFVNSLIHLSFPRFSNKTPCACPGSQDEAGPDMYEEFQ</sequence>
<protein>
    <submittedName>
        <fullName evidence="2">Uncharacterized protein</fullName>
    </submittedName>
</protein>
<gene>
    <name evidence="2" type="ORF">D187_008664</name>
</gene>
<accession>S9PHC2</accession>
<organism evidence="2 3">
    <name type="scientific">Cystobacter fuscus (strain ATCC 25194 / DSM 2262 / NBRC 100088 / M29)</name>
    <dbReference type="NCBI Taxonomy" id="1242864"/>
    <lineage>
        <taxon>Bacteria</taxon>
        <taxon>Pseudomonadati</taxon>
        <taxon>Myxococcota</taxon>
        <taxon>Myxococcia</taxon>
        <taxon>Myxococcales</taxon>
        <taxon>Cystobacterineae</taxon>
        <taxon>Archangiaceae</taxon>
        <taxon>Cystobacter</taxon>
    </lineage>
</organism>
<name>S9PHC2_CYSF2</name>
<evidence type="ECO:0000256" key="1">
    <source>
        <dbReference type="SAM" id="MobiDB-lite"/>
    </source>
</evidence>
<dbReference type="EMBL" id="ANAH02000007">
    <property type="protein sequence ID" value="EPX62476.1"/>
    <property type="molecule type" value="Genomic_DNA"/>
</dbReference>
<reference evidence="2" key="1">
    <citation type="submission" date="2013-05" db="EMBL/GenBank/DDBJ databases">
        <title>Genome assembly of Cystobacter fuscus DSM 2262.</title>
        <authorList>
            <person name="Sharma G."/>
            <person name="Khatri I."/>
            <person name="Kaur C."/>
            <person name="Mayilraj S."/>
            <person name="Subramanian S."/>
        </authorList>
    </citation>
    <scope>NUCLEOTIDE SEQUENCE [LARGE SCALE GENOMIC DNA]</scope>
    <source>
        <strain evidence="2">DSM 2262</strain>
    </source>
</reference>
<proteinExistence type="predicted"/>
<keyword evidence="3" id="KW-1185">Reference proteome</keyword>
<dbReference type="Proteomes" id="UP000011682">
    <property type="component" value="Unassembled WGS sequence"/>
</dbReference>
<evidence type="ECO:0000313" key="2">
    <source>
        <dbReference type="EMBL" id="EPX62476.1"/>
    </source>
</evidence>
<feature type="region of interest" description="Disordered" evidence="1">
    <location>
        <begin position="1"/>
        <end position="20"/>
    </location>
</feature>
<comment type="caution">
    <text evidence="2">The sequence shown here is derived from an EMBL/GenBank/DDBJ whole genome shotgun (WGS) entry which is preliminary data.</text>
</comment>
<evidence type="ECO:0000313" key="3">
    <source>
        <dbReference type="Proteomes" id="UP000011682"/>
    </source>
</evidence>